<dbReference type="RefSeq" id="WP_184672881.1">
    <property type="nucleotide sequence ID" value="NZ_BAABAI010000016.1"/>
</dbReference>
<name>A0A7W7T788_9PSEU</name>
<keyword evidence="1" id="KW-0812">Transmembrane</keyword>
<dbReference type="InterPro" id="IPR013901">
    <property type="entry name" value="Anthrone_oxy"/>
</dbReference>
<comment type="caution">
    <text evidence="2">The sequence shown here is derived from an EMBL/GenBank/DDBJ whole genome shotgun (WGS) entry which is preliminary data.</text>
</comment>
<dbReference type="AlphaFoldDB" id="A0A7W7T788"/>
<keyword evidence="1" id="KW-1133">Transmembrane helix</keyword>
<gene>
    <name evidence="2" type="ORF">F4559_005217</name>
</gene>
<reference evidence="2 3" key="1">
    <citation type="submission" date="2020-08" db="EMBL/GenBank/DDBJ databases">
        <title>Sequencing the genomes of 1000 actinobacteria strains.</title>
        <authorList>
            <person name="Klenk H.-P."/>
        </authorList>
    </citation>
    <scope>NUCLEOTIDE SEQUENCE [LARGE SCALE GENOMIC DNA]</scope>
    <source>
        <strain evidence="2 3">DSM 45084</strain>
    </source>
</reference>
<protein>
    <submittedName>
        <fullName evidence="2">Putative membrane protein</fullName>
    </submittedName>
</protein>
<organism evidence="2 3">
    <name type="scientific">Saccharothrix violaceirubra</name>
    <dbReference type="NCBI Taxonomy" id="413306"/>
    <lineage>
        <taxon>Bacteria</taxon>
        <taxon>Bacillati</taxon>
        <taxon>Actinomycetota</taxon>
        <taxon>Actinomycetes</taxon>
        <taxon>Pseudonocardiales</taxon>
        <taxon>Pseudonocardiaceae</taxon>
        <taxon>Saccharothrix</taxon>
    </lineage>
</organism>
<evidence type="ECO:0000256" key="1">
    <source>
        <dbReference type="SAM" id="Phobius"/>
    </source>
</evidence>
<feature type="transmembrane region" description="Helical" evidence="1">
    <location>
        <begin position="91"/>
        <end position="110"/>
    </location>
</feature>
<dbReference type="Pfam" id="PF08592">
    <property type="entry name" value="Anthrone_oxy"/>
    <property type="match status" value="1"/>
</dbReference>
<evidence type="ECO:0000313" key="2">
    <source>
        <dbReference type="EMBL" id="MBB4967858.1"/>
    </source>
</evidence>
<feature type="transmembrane region" description="Helical" evidence="1">
    <location>
        <begin position="63"/>
        <end position="85"/>
    </location>
</feature>
<evidence type="ECO:0000313" key="3">
    <source>
        <dbReference type="Proteomes" id="UP000542674"/>
    </source>
</evidence>
<feature type="transmembrane region" description="Helical" evidence="1">
    <location>
        <begin position="20"/>
        <end position="42"/>
    </location>
</feature>
<keyword evidence="1" id="KW-0472">Membrane</keyword>
<proteinExistence type="predicted"/>
<dbReference type="Proteomes" id="UP000542674">
    <property type="component" value="Unassembled WGS sequence"/>
</dbReference>
<keyword evidence="3" id="KW-1185">Reference proteome</keyword>
<dbReference type="EMBL" id="JACHJS010000001">
    <property type="protein sequence ID" value="MBB4967858.1"/>
    <property type="molecule type" value="Genomic_DNA"/>
</dbReference>
<accession>A0A7W7T788</accession>
<sequence length="158" mass="16754">MPVVRVWHSGGVARLTHAMFSSIAALCCAMMAGVFFAFSAMVMPGLRRTDPEVGLAAMRAINIAVVNPWFVSLFLGTGAVSAVAAFTDGGLAITGAVLYALGGYVLTFAYHIPRNNALEREATSDYWSKYLNEWVPWNHARAGGSLAAAIVFLLAALG</sequence>